<dbReference type="OrthoDB" id="9798632at2"/>
<dbReference type="InterPro" id="IPR036291">
    <property type="entry name" value="NAD(P)-bd_dom_sf"/>
</dbReference>
<dbReference type="Proteomes" id="UP000184225">
    <property type="component" value="Unassembled WGS sequence"/>
</dbReference>
<feature type="domain" description="Semialdehyde dehydrogenase NAD-binding" evidence="1">
    <location>
        <begin position="5"/>
        <end position="104"/>
    </location>
</feature>
<dbReference type="EMBL" id="FQYY01000003">
    <property type="protein sequence ID" value="SHI65206.1"/>
    <property type="molecule type" value="Genomic_DNA"/>
</dbReference>
<accession>A0A1M6CW39</accession>
<dbReference type="SMART" id="SM00859">
    <property type="entry name" value="Semialdhyde_dh"/>
    <property type="match status" value="1"/>
</dbReference>
<proteinExistence type="predicted"/>
<name>A0A1M6CW39_9FLAO</name>
<dbReference type="STRING" id="579105.SAMN04488096_103191"/>
<dbReference type="InterPro" id="IPR000534">
    <property type="entry name" value="Semialdehyde_DH_NAD-bd"/>
</dbReference>
<dbReference type="InterPro" id="IPR016040">
    <property type="entry name" value="NAD(P)-bd_dom"/>
</dbReference>
<dbReference type="PANTHER" id="PTHR14097">
    <property type="entry name" value="OXIDOREDUCTASE HTATIP2"/>
    <property type="match status" value="1"/>
</dbReference>
<protein>
    <submittedName>
        <fullName evidence="2">NAD(P)H-binding</fullName>
    </submittedName>
</protein>
<organism evidence="2 3">
    <name type="scientific">Mesonia phycicola</name>
    <dbReference type="NCBI Taxonomy" id="579105"/>
    <lineage>
        <taxon>Bacteria</taxon>
        <taxon>Pseudomonadati</taxon>
        <taxon>Bacteroidota</taxon>
        <taxon>Flavobacteriia</taxon>
        <taxon>Flavobacteriales</taxon>
        <taxon>Flavobacteriaceae</taxon>
        <taxon>Mesonia</taxon>
    </lineage>
</organism>
<dbReference type="Gene3D" id="3.40.50.720">
    <property type="entry name" value="NAD(P)-binding Rossmann-like Domain"/>
    <property type="match status" value="1"/>
</dbReference>
<keyword evidence="3" id="KW-1185">Reference proteome</keyword>
<evidence type="ECO:0000313" key="2">
    <source>
        <dbReference type="EMBL" id="SHI65206.1"/>
    </source>
</evidence>
<evidence type="ECO:0000313" key="3">
    <source>
        <dbReference type="Proteomes" id="UP000184225"/>
    </source>
</evidence>
<dbReference type="GO" id="GO:0051287">
    <property type="term" value="F:NAD binding"/>
    <property type="evidence" value="ECO:0007669"/>
    <property type="project" value="InterPro"/>
</dbReference>
<evidence type="ECO:0000259" key="1">
    <source>
        <dbReference type="SMART" id="SM00859"/>
    </source>
</evidence>
<reference evidence="2 3" key="1">
    <citation type="submission" date="2016-11" db="EMBL/GenBank/DDBJ databases">
        <authorList>
            <person name="Jaros S."/>
            <person name="Januszkiewicz K."/>
            <person name="Wedrychowicz H."/>
        </authorList>
    </citation>
    <scope>NUCLEOTIDE SEQUENCE [LARGE SCALE GENOMIC DNA]</scope>
    <source>
        <strain evidence="2 3">DSM 21425</strain>
    </source>
</reference>
<dbReference type="PANTHER" id="PTHR14097:SF7">
    <property type="entry name" value="OXIDOREDUCTASE HTATIP2"/>
    <property type="match status" value="1"/>
</dbReference>
<sequence>MKGKTAILLGATGLTGGLLLQQLVNDDYFDKVILFSRSTVSLKHPKIEEHLIDLFQLEKHSSQFKGDVVFCCVGSTQKKTPDKEIYKKVDFGIPTAAARLAKQNNIKKMIVVSALGADKNSKFFYNKTKGQMEEVVVNQQLEETYILQPSLIDGTRNENRPFEFAWKKVMKVANFLMIGPLKKYRSIQAKTIANSMHFLAKHKYPNSIIESEEIKTISAKNKRV</sequence>
<dbReference type="RefSeq" id="WP_073149114.1">
    <property type="nucleotide sequence ID" value="NZ_FQYY01000003.1"/>
</dbReference>
<dbReference type="SUPFAM" id="SSF51735">
    <property type="entry name" value="NAD(P)-binding Rossmann-fold domains"/>
    <property type="match status" value="1"/>
</dbReference>
<dbReference type="AlphaFoldDB" id="A0A1M6CW39"/>
<dbReference type="Pfam" id="PF13460">
    <property type="entry name" value="NAD_binding_10"/>
    <property type="match status" value="1"/>
</dbReference>
<gene>
    <name evidence="2" type="ORF">SAMN04488096_103191</name>
</gene>
<dbReference type="GO" id="GO:0016620">
    <property type="term" value="F:oxidoreductase activity, acting on the aldehyde or oxo group of donors, NAD or NADP as acceptor"/>
    <property type="evidence" value="ECO:0007669"/>
    <property type="project" value="InterPro"/>
</dbReference>